<evidence type="ECO:0000256" key="10">
    <source>
        <dbReference type="ARBA" id="ARBA00023316"/>
    </source>
</evidence>
<feature type="domain" description="Mannosyl-glycoprotein endo-beta-N-acetylglucosamidase-like" evidence="13">
    <location>
        <begin position="169"/>
        <end position="326"/>
    </location>
</feature>
<accession>A0ABU1VUT0</accession>
<keyword evidence="10" id="KW-0961">Cell wall biogenesis/degradation</keyword>
<dbReference type="InterPro" id="IPR002901">
    <property type="entry name" value="MGlyc_endo_b_GlcNAc-like_dom"/>
</dbReference>
<comment type="similarity">
    <text evidence="4">In the C-terminal section; belongs to the glycosyl hydrolase 73 family.</text>
</comment>
<dbReference type="InterPro" id="IPR051056">
    <property type="entry name" value="Glycosyl_Hydrolase_73"/>
</dbReference>
<dbReference type="InterPro" id="IPR013377">
    <property type="entry name" value="FlgJ"/>
</dbReference>
<evidence type="ECO:0000256" key="8">
    <source>
        <dbReference type="ARBA" id="ARBA00022801"/>
    </source>
</evidence>
<evidence type="ECO:0000256" key="5">
    <source>
        <dbReference type="ARBA" id="ARBA00013433"/>
    </source>
</evidence>
<comment type="caution">
    <text evidence="14">The sequence shown here is derived from an EMBL/GenBank/DDBJ whole genome shotgun (WGS) entry which is preliminary data.</text>
</comment>
<keyword evidence="7" id="KW-1005">Bacterial flagellum biogenesis</keyword>
<evidence type="ECO:0000256" key="7">
    <source>
        <dbReference type="ARBA" id="ARBA00022795"/>
    </source>
</evidence>
<evidence type="ECO:0000313" key="15">
    <source>
        <dbReference type="Proteomes" id="UP001257909"/>
    </source>
</evidence>
<dbReference type="EMBL" id="JAVDWR010000001">
    <property type="protein sequence ID" value="MDR7119193.1"/>
    <property type="molecule type" value="Genomic_DNA"/>
</dbReference>
<dbReference type="Proteomes" id="UP001257909">
    <property type="component" value="Unassembled WGS sequence"/>
</dbReference>
<dbReference type="Gene3D" id="2.10.70.40">
    <property type="entry name" value="peptidoglycan hydrolase"/>
    <property type="match status" value="1"/>
</dbReference>
<evidence type="ECO:0000256" key="4">
    <source>
        <dbReference type="ARBA" id="ARBA00007974"/>
    </source>
</evidence>
<dbReference type="PANTHER" id="PTHR33308:SF9">
    <property type="entry name" value="PEPTIDOGLYCAN HYDROLASE FLGJ"/>
    <property type="match status" value="1"/>
</dbReference>
<proteinExistence type="inferred from homology"/>
<keyword evidence="14" id="KW-0282">Flagellum</keyword>
<evidence type="ECO:0000256" key="1">
    <source>
        <dbReference type="ARBA" id="ARBA00002954"/>
    </source>
</evidence>
<keyword evidence="14" id="KW-0969">Cilium</keyword>
<comment type="similarity">
    <text evidence="3">In the N-terminal section; belongs to the FlgJ family.</text>
</comment>
<dbReference type="RefSeq" id="WP_310273516.1">
    <property type="nucleotide sequence ID" value="NZ_JAVDWR010000001.1"/>
</dbReference>
<evidence type="ECO:0000256" key="12">
    <source>
        <dbReference type="SAM" id="MobiDB-lite"/>
    </source>
</evidence>
<gene>
    <name evidence="14" type="ORF">J2W69_000108</name>
</gene>
<dbReference type="SMART" id="SM00047">
    <property type="entry name" value="LYZ2"/>
    <property type="match status" value="1"/>
</dbReference>
<dbReference type="NCBIfam" id="TIGR02541">
    <property type="entry name" value="flagell_FlgJ"/>
    <property type="match status" value="1"/>
</dbReference>
<evidence type="ECO:0000256" key="11">
    <source>
        <dbReference type="ARBA" id="ARBA00030835"/>
    </source>
</evidence>
<dbReference type="PANTHER" id="PTHR33308">
    <property type="entry name" value="PEPTIDOGLYCAN HYDROLASE FLGJ"/>
    <property type="match status" value="1"/>
</dbReference>
<keyword evidence="6" id="KW-0574">Periplasm</keyword>
<keyword evidence="15" id="KW-1185">Reference proteome</keyword>
<keyword evidence="14" id="KW-0966">Cell projection</keyword>
<dbReference type="Gene3D" id="1.10.530.10">
    <property type="match status" value="1"/>
</dbReference>
<comment type="subcellular location">
    <subcellularLocation>
        <location evidence="2">Periplasm</location>
    </subcellularLocation>
</comment>
<evidence type="ECO:0000259" key="13">
    <source>
        <dbReference type="SMART" id="SM00047"/>
    </source>
</evidence>
<dbReference type="Pfam" id="PF10135">
    <property type="entry name" value="Rod-binding"/>
    <property type="match status" value="1"/>
</dbReference>
<organism evidence="14 15">
    <name type="scientific">Rheinheimera soli</name>
    <dbReference type="NCBI Taxonomy" id="443616"/>
    <lineage>
        <taxon>Bacteria</taxon>
        <taxon>Pseudomonadati</taxon>
        <taxon>Pseudomonadota</taxon>
        <taxon>Gammaproteobacteria</taxon>
        <taxon>Chromatiales</taxon>
        <taxon>Chromatiaceae</taxon>
        <taxon>Rheinheimera</taxon>
    </lineage>
</organism>
<name>A0ABU1VUT0_9GAMM</name>
<dbReference type="Pfam" id="PF01832">
    <property type="entry name" value="Glucosaminidase"/>
    <property type="match status" value="1"/>
</dbReference>
<evidence type="ECO:0000256" key="2">
    <source>
        <dbReference type="ARBA" id="ARBA00004418"/>
    </source>
</evidence>
<dbReference type="InterPro" id="IPR019301">
    <property type="entry name" value="Flagellar_prot_FlgJ_N"/>
</dbReference>
<keyword evidence="8" id="KW-0378">Hydrolase</keyword>
<reference evidence="14 15" key="1">
    <citation type="submission" date="2023-07" db="EMBL/GenBank/DDBJ databases">
        <title>Sorghum-associated microbial communities from plants grown in Nebraska, USA.</title>
        <authorList>
            <person name="Schachtman D."/>
        </authorList>
    </citation>
    <scope>NUCLEOTIDE SEQUENCE [LARGE SCALE GENOMIC DNA]</scope>
    <source>
        <strain evidence="14 15">4138</strain>
    </source>
</reference>
<evidence type="ECO:0000256" key="6">
    <source>
        <dbReference type="ARBA" id="ARBA00022764"/>
    </source>
</evidence>
<feature type="region of interest" description="Disordered" evidence="12">
    <location>
        <begin position="105"/>
        <end position="127"/>
    </location>
</feature>
<sequence>MSNVEQKVNYHDLTSLQQLKHSSGGDDDKALKQAAKQFESIFMGMLLSSMRKANEVFEDDGALNSNATKFYKDMYDKQLATDLSEKGSLGLADLLVQQLRPTKGKTTPASMLKVPTESAPVRDAASRGEDKHKLVGVLLKKQPEYQMPVLPQPPSTLVVAGPEQPEQQPDDWNFKTPGEFIQKLMPAARQAAQKLGLEPLALLAQAALETGWGQRTFKTAEGHQSFNFFGIKAHNSWQGEVAVVDTLEYRQGVAQKEKAKFRAYESPEQGLGDYVDFIKSNPRYQQALSVVDNPKAYFQQLQAAGYATDPNYAQKILSVFNSETFKQARNLLTNKE</sequence>
<protein>
    <recommendedName>
        <fullName evidence="5">Peptidoglycan hydrolase FlgJ</fullName>
    </recommendedName>
    <alternativeName>
        <fullName evidence="11">Muramidase FlgJ</fullName>
    </alternativeName>
</protein>
<evidence type="ECO:0000256" key="9">
    <source>
        <dbReference type="ARBA" id="ARBA00023295"/>
    </source>
</evidence>
<evidence type="ECO:0000256" key="3">
    <source>
        <dbReference type="ARBA" id="ARBA00006880"/>
    </source>
</evidence>
<evidence type="ECO:0000313" key="14">
    <source>
        <dbReference type="EMBL" id="MDR7119193.1"/>
    </source>
</evidence>
<keyword evidence="9" id="KW-0326">Glycosidase</keyword>
<comment type="function">
    <text evidence="1">Flagellum-specific muramidase which hydrolyzes the peptidoglycan layer to assemble the rod structure in the periplasmic space.</text>
</comment>